<dbReference type="EMBL" id="QVPD01000007">
    <property type="protein sequence ID" value="RFP60284.1"/>
    <property type="molecule type" value="Genomic_DNA"/>
</dbReference>
<dbReference type="Pfam" id="PF01943">
    <property type="entry name" value="Polysacc_synt"/>
    <property type="match status" value="1"/>
</dbReference>
<evidence type="ECO:0000256" key="4">
    <source>
        <dbReference type="ARBA" id="ARBA00022989"/>
    </source>
</evidence>
<feature type="transmembrane region" description="Helical" evidence="6">
    <location>
        <begin position="155"/>
        <end position="172"/>
    </location>
</feature>
<comment type="caution">
    <text evidence="7">The sequence shown here is derived from an EMBL/GenBank/DDBJ whole genome shotgun (WGS) entry which is preliminary data.</text>
</comment>
<feature type="transmembrane region" description="Helical" evidence="6">
    <location>
        <begin position="475"/>
        <end position="495"/>
    </location>
</feature>
<evidence type="ECO:0000256" key="5">
    <source>
        <dbReference type="ARBA" id="ARBA00023136"/>
    </source>
</evidence>
<keyword evidence="8" id="KW-1185">Reference proteome</keyword>
<feature type="transmembrane region" description="Helical" evidence="6">
    <location>
        <begin position="287"/>
        <end position="306"/>
    </location>
</feature>
<dbReference type="PANTHER" id="PTHR30250:SF11">
    <property type="entry name" value="O-ANTIGEN TRANSPORTER-RELATED"/>
    <property type="match status" value="1"/>
</dbReference>
<keyword evidence="5 6" id="KW-0472">Membrane</keyword>
<dbReference type="InterPro" id="IPR050833">
    <property type="entry name" value="Poly_Biosynth_Transport"/>
</dbReference>
<dbReference type="CDD" id="cd13128">
    <property type="entry name" value="MATE_Wzx_like"/>
    <property type="match status" value="1"/>
</dbReference>
<reference evidence="7 8" key="1">
    <citation type="submission" date="2018-08" db="EMBL/GenBank/DDBJ databases">
        <title>Lysobacter weifangensis sp. nov., a new member of the family 'Xanthomonadaceae', isolated from soil in a farmland.</title>
        <authorList>
            <person name="Zhao H."/>
        </authorList>
    </citation>
    <scope>NUCLEOTIDE SEQUENCE [LARGE SCALE GENOMIC DNA]</scope>
    <source>
        <strain evidence="7 8">WF-2</strain>
    </source>
</reference>
<dbReference type="InterPro" id="IPR002797">
    <property type="entry name" value="Polysacc_synth"/>
</dbReference>
<feature type="transmembrane region" description="Helical" evidence="6">
    <location>
        <begin position="359"/>
        <end position="379"/>
    </location>
</feature>
<evidence type="ECO:0000313" key="7">
    <source>
        <dbReference type="EMBL" id="RFP60284.1"/>
    </source>
</evidence>
<evidence type="ECO:0000256" key="6">
    <source>
        <dbReference type="SAM" id="Phobius"/>
    </source>
</evidence>
<evidence type="ECO:0000313" key="8">
    <source>
        <dbReference type="Proteomes" id="UP000262917"/>
    </source>
</evidence>
<proteinExistence type="predicted"/>
<dbReference type="PANTHER" id="PTHR30250">
    <property type="entry name" value="PST FAMILY PREDICTED COLANIC ACID TRANSPORTER"/>
    <property type="match status" value="1"/>
</dbReference>
<feature type="transmembrane region" description="Helical" evidence="6">
    <location>
        <begin position="565"/>
        <end position="583"/>
    </location>
</feature>
<feature type="transmembrane region" description="Helical" evidence="6">
    <location>
        <begin position="229"/>
        <end position="247"/>
    </location>
</feature>
<comment type="subcellular location">
    <subcellularLocation>
        <location evidence="1">Cell membrane</location>
        <topology evidence="1">Multi-pass membrane protein</topology>
    </subcellularLocation>
</comment>
<feature type="transmembrane region" description="Helical" evidence="6">
    <location>
        <begin position="327"/>
        <end position="347"/>
    </location>
</feature>
<feature type="transmembrane region" description="Helical" evidence="6">
    <location>
        <begin position="442"/>
        <end position="463"/>
    </location>
</feature>
<keyword evidence="2" id="KW-1003">Cell membrane</keyword>
<sequence length="599" mass="65585">MARRWSSTKCRNSVRTAIASACCRDWRLAGIRGWTAATPTAPRVPSRCWTCMVAPGPARRRCGLPTRRQPRCCRRDGRVPGAAFGGGRRFPARGVDMNSSPREVGAAGESAPRRQTSMATHYLRYSTTNILVLLAGFVSFPILTRLLDNHQYGILGYYDTWGMIAIAVAKLGSQHAIIRFYPYVGVRREMVSFGTNLVVLPMLLSMLLWAVFAASLFGYARVSGVEFLLVLWCVVIITPVQVVNSMIQMVVRASERSDIIMATRIIGRWLELGLVLGAVVFLQRSALAVYGGKIVAAVLLLCYFVHWARRNLHFSRDAVDFTHMRQGMSYGLPLMANEMVALVLVAVDRIMLKQMTGDFAAVGIYTIGYSLATQINVFLNASLSEAFAPVVNRVYDSGGDVAVRALKDRVLLPMTYASFAIATMLILVGEDAMIALAGPDKAASGAVFVVVGTTLALFPLINISSYGLLLRKRSMMVFSITAFAAAFNVAINLVLIPRYGYMGAAWSTAASYAVLCVACYLWCPRGLARFPDLRTVALSTGSALALFAVARGTDMFGVHAPWPRLFAAGCLFVLLYALPIWLLDPRLRVALRQWRKGAA</sequence>
<evidence type="ECO:0000256" key="3">
    <source>
        <dbReference type="ARBA" id="ARBA00022692"/>
    </source>
</evidence>
<feature type="transmembrane region" description="Helical" evidence="6">
    <location>
        <begin position="535"/>
        <end position="553"/>
    </location>
</feature>
<feature type="transmembrane region" description="Helical" evidence="6">
    <location>
        <begin position="193"/>
        <end position="217"/>
    </location>
</feature>
<keyword evidence="3 6" id="KW-0812">Transmembrane</keyword>
<evidence type="ECO:0000256" key="2">
    <source>
        <dbReference type="ARBA" id="ARBA00022475"/>
    </source>
</evidence>
<feature type="transmembrane region" description="Helical" evidence="6">
    <location>
        <begin position="414"/>
        <end position="436"/>
    </location>
</feature>
<protein>
    <submittedName>
        <fullName evidence="7">Flippase</fullName>
    </submittedName>
</protein>
<dbReference type="AlphaFoldDB" id="A0A372DLC2"/>
<feature type="transmembrane region" description="Helical" evidence="6">
    <location>
        <begin position="259"/>
        <end position="281"/>
    </location>
</feature>
<dbReference type="Proteomes" id="UP000262917">
    <property type="component" value="Unassembled WGS sequence"/>
</dbReference>
<organism evidence="7 8">
    <name type="scientific">Cognatiluteimonas weifangensis</name>
    <dbReference type="NCBI Taxonomy" id="2303539"/>
    <lineage>
        <taxon>Bacteria</taxon>
        <taxon>Pseudomonadati</taxon>
        <taxon>Pseudomonadota</taxon>
        <taxon>Gammaproteobacteria</taxon>
        <taxon>Lysobacterales</taxon>
        <taxon>Lysobacteraceae</taxon>
        <taxon>Cognatiluteimonas</taxon>
    </lineage>
</organism>
<feature type="transmembrane region" description="Helical" evidence="6">
    <location>
        <begin position="122"/>
        <end position="143"/>
    </location>
</feature>
<evidence type="ECO:0000256" key="1">
    <source>
        <dbReference type="ARBA" id="ARBA00004651"/>
    </source>
</evidence>
<feature type="transmembrane region" description="Helical" evidence="6">
    <location>
        <begin position="501"/>
        <end position="523"/>
    </location>
</feature>
<accession>A0A372DLC2</accession>
<name>A0A372DLC2_9GAMM</name>
<dbReference type="GO" id="GO:0005886">
    <property type="term" value="C:plasma membrane"/>
    <property type="evidence" value="ECO:0007669"/>
    <property type="project" value="UniProtKB-SubCell"/>
</dbReference>
<keyword evidence="4 6" id="KW-1133">Transmembrane helix</keyword>
<gene>
    <name evidence="7" type="ORF">D0Y53_07900</name>
</gene>